<dbReference type="VEuPathDB" id="VectorBase:PHUM426140"/>
<dbReference type="EMBL" id="DS235759">
    <property type="protein sequence ID" value="EEB16539.1"/>
    <property type="molecule type" value="Genomic_DNA"/>
</dbReference>
<dbReference type="EnsemblMetazoa" id="PHUM426140-RA">
    <property type="protein sequence ID" value="PHUM426140-PA"/>
    <property type="gene ID" value="PHUM426140"/>
</dbReference>
<dbReference type="Proteomes" id="UP000009046">
    <property type="component" value="Unassembled WGS sequence"/>
</dbReference>
<dbReference type="HOGENOM" id="CLU_1316818_0_0_1"/>
<feature type="compositionally biased region" description="Acidic residues" evidence="1">
    <location>
        <begin position="143"/>
        <end position="153"/>
    </location>
</feature>
<dbReference type="KEGG" id="phu:Phum_PHUM426140"/>
<evidence type="ECO:0000256" key="1">
    <source>
        <dbReference type="SAM" id="MobiDB-lite"/>
    </source>
</evidence>
<reference evidence="2" key="2">
    <citation type="submission" date="2007-04" db="EMBL/GenBank/DDBJ databases">
        <title>The genome of the human body louse.</title>
        <authorList>
            <consortium name="The Human Body Louse Genome Consortium"/>
            <person name="Kirkness E."/>
            <person name="Walenz B."/>
            <person name="Hass B."/>
            <person name="Bruggner R."/>
            <person name="Strausberg R."/>
        </authorList>
    </citation>
    <scope>NUCLEOTIDE SEQUENCE</scope>
    <source>
        <strain evidence="2">USDA</strain>
    </source>
</reference>
<dbReference type="CTD" id="8229965"/>
<dbReference type="InParanoid" id="E0VT33"/>
<dbReference type="GeneID" id="8229965"/>
<sequence>MKDFGKMIQDQKPNNGNDVKCAEIKTLPTGTNGYIDRPKVFKIGEYNRATASFEMNNNNNDNCKDELKKPDTKGKFDVTSDSGHCNYFKSSFARSMVVNNNKNNSNNNNNAGKCKSMDFPLQKRNGYENKKNDVRRRRMYGTTEEDEDREEDDRNLKQSNGYSDGLWSMPGKEFCQPGRCYVMLMPKIFLFFPLWPILELYLNQVNRFR</sequence>
<reference evidence="3" key="3">
    <citation type="submission" date="2021-02" db="UniProtKB">
        <authorList>
            <consortium name="EnsemblMetazoa"/>
        </authorList>
    </citation>
    <scope>IDENTIFICATION</scope>
    <source>
        <strain evidence="3">USDA</strain>
    </source>
</reference>
<protein>
    <submittedName>
        <fullName evidence="2 3">Uncharacterized protein</fullName>
    </submittedName>
</protein>
<feature type="compositionally biased region" description="Low complexity" evidence="1">
    <location>
        <begin position="99"/>
        <end position="110"/>
    </location>
</feature>
<evidence type="ECO:0000313" key="4">
    <source>
        <dbReference type="Proteomes" id="UP000009046"/>
    </source>
</evidence>
<organism>
    <name type="scientific">Pediculus humanus subsp. corporis</name>
    <name type="common">Body louse</name>
    <dbReference type="NCBI Taxonomy" id="121224"/>
    <lineage>
        <taxon>Eukaryota</taxon>
        <taxon>Metazoa</taxon>
        <taxon>Ecdysozoa</taxon>
        <taxon>Arthropoda</taxon>
        <taxon>Hexapoda</taxon>
        <taxon>Insecta</taxon>
        <taxon>Pterygota</taxon>
        <taxon>Neoptera</taxon>
        <taxon>Paraneoptera</taxon>
        <taxon>Psocodea</taxon>
        <taxon>Troctomorpha</taxon>
        <taxon>Phthiraptera</taxon>
        <taxon>Anoplura</taxon>
        <taxon>Pediculidae</taxon>
        <taxon>Pediculus</taxon>
    </lineage>
</organism>
<keyword evidence="4" id="KW-1185">Reference proteome</keyword>
<gene>
    <name evidence="3" type="primary">8229965</name>
    <name evidence="2" type="ORF">Phum_PHUM426140</name>
</gene>
<evidence type="ECO:0000313" key="2">
    <source>
        <dbReference type="EMBL" id="EEB16539.1"/>
    </source>
</evidence>
<reference evidence="2" key="1">
    <citation type="submission" date="2007-04" db="EMBL/GenBank/DDBJ databases">
        <title>Annotation of Pediculus humanus corporis strain USDA.</title>
        <authorList>
            <person name="Kirkness E."/>
            <person name="Hannick L."/>
            <person name="Hass B."/>
            <person name="Bruggner R."/>
            <person name="Lawson D."/>
            <person name="Bidwell S."/>
            <person name="Joardar V."/>
            <person name="Caler E."/>
            <person name="Walenz B."/>
            <person name="Inman J."/>
            <person name="Schobel S."/>
            <person name="Galinsky K."/>
            <person name="Amedeo P."/>
            <person name="Strausberg R."/>
        </authorList>
    </citation>
    <scope>NUCLEOTIDE SEQUENCE</scope>
    <source>
        <strain evidence="2">USDA</strain>
    </source>
</reference>
<dbReference type="RefSeq" id="XP_002429277.1">
    <property type="nucleotide sequence ID" value="XM_002429232.1"/>
</dbReference>
<dbReference type="EMBL" id="AAZO01005204">
    <property type="status" value="NOT_ANNOTATED_CDS"/>
    <property type="molecule type" value="Genomic_DNA"/>
</dbReference>
<name>E0VT33_PEDHC</name>
<accession>E0VT33</accession>
<dbReference type="AlphaFoldDB" id="E0VT33"/>
<feature type="region of interest" description="Disordered" evidence="1">
    <location>
        <begin position="98"/>
        <end position="162"/>
    </location>
</feature>
<proteinExistence type="predicted"/>
<evidence type="ECO:0000313" key="3">
    <source>
        <dbReference type="EnsemblMetazoa" id="PHUM426140-PA"/>
    </source>
</evidence>